<evidence type="ECO:0000256" key="1">
    <source>
        <dbReference type="SAM" id="Phobius"/>
    </source>
</evidence>
<gene>
    <name evidence="2" type="ORF">HNR30_006005</name>
</gene>
<sequence>MLLVRDGIITGCLMVGMMIMPISTTMWVLLLLPVALLTVKWTGSARFVMRAFSVVLALLAMLMLLYVGLVVLLVGGTWGVDYDPLTGSADVEAGLLNVFFGALLISLATLGVALGYRVAVYLTLAGGLRPGSPAPPAYATDYRLRSRLAYIDQAQWGNLTMYATEDPFMGAGRVARSWSIAVELDRLRQGGTPTARSGIQDRPVEIDPVELHGFVRERLADMRARVLHPRESIQNLDLGDQVVVRGVFTVADWAGNQAPHPMLDKDGLPRHRATPEEIAAIIRHPQGGVRYYQRVTISNTGQEIRDAGGVLVAPASDQEALTSAFIYLAVEGRMLYTQFVVTHLPPAAASYHVVDALPKAGRSRIAWEAVKVVRLGLLRDIVAAPWRLARSGLQAVRRSMSIPDPAEHLVYPYGARFSVRELGASATMQTYVQTLDAAKYTRMIEQRLTEAVLDFLEERQVDTGAYRLQAASVTMNTVNLAENASAGPIAVGHNAAATANQRAGGAE</sequence>
<evidence type="ECO:0000313" key="3">
    <source>
        <dbReference type="Proteomes" id="UP000530928"/>
    </source>
</evidence>
<proteinExistence type="predicted"/>
<keyword evidence="3" id="KW-1185">Reference proteome</keyword>
<accession>A0A7W0CP35</accession>
<feature type="transmembrane region" description="Helical" evidence="1">
    <location>
        <begin position="51"/>
        <end position="78"/>
    </location>
</feature>
<dbReference type="AlphaFoldDB" id="A0A7W0CP35"/>
<comment type="caution">
    <text evidence="2">The sequence shown here is derived from an EMBL/GenBank/DDBJ whole genome shotgun (WGS) entry which is preliminary data.</text>
</comment>
<dbReference type="Proteomes" id="UP000530928">
    <property type="component" value="Unassembled WGS sequence"/>
</dbReference>
<dbReference type="EMBL" id="JACDUR010000006">
    <property type="protein sequence ID" value="MBA2894633.1"/>
    <property type="molecule type" value="Genomic_DNA"/>
</dbReference>
<keyword evidence="1" id="KW-0472">Membrane</keyword>
<dbReference type="RefSeq" id="WP_181613383.1">
    <property type="nucleotide sequence ID" value="NZ_BAABAM010000004.1"/>
</dbReference>
<evidence type="ECO:0000313" key="2">
    <source>
        <dbReference type="EMBL" id="MBA2894633.1"/>
    </source>
</evidence>
<protein>
    <submittedName>
        <fullName evidence="2">Uncharacterized protein</fullName>
    </submittedName>
</protein>
<feature type="transmembrane region" description="Helical" evidence="1">
    <location>
        <begin position="13"/>
        <end position="39"/>
    </location>
</feature>
<feature type="transmembrane region" description="Helical" evidence="1">
    <location>
        <begin position="98"/>
        <end position="119"/>
    </location>
</feature>
<organism evidence="2 3">
    <name type="scientific">Nonomuraea soli</name>
    <dbReference type="NCBI Taxonomy" id="1032476"/>
    <lineage>
        <taxon>Bacteria</taxon>
        <taxon>Bacillati</taxon>
        <taxon>Actinomycetota</taxon>
        <taxon>Actinomycetes</taxon>
        <taxon>Streptosporangiales</taxon>
        <taxon>Streptosporangiaceae</taxon>
        <taxon>Nonomuraea</taxon>
    </lineage>
</organism>
<keyword evidence="1" id="KW-1133">Transmembrane helix</keyword>
<name>A0A7W0CP35_9ACTN</name>
<reference evidence="2 3" key="1">
    <citation type="submission" date="2020-07" db="EMBL/GenBank/DDBJ databases">
        <title>Genomic Encyclopedia of Type Strains, Phase IV (KMG-IV): sequencing the most valuable type-strain genomes for metagenomic binning, comparative biology and taxonomic classification.</title>
        <authorList>
            <person name="Goeker M."/>
        </authorList>
    </citation>
    <scope>NUCLEOTIDE SEQUENCE [LARGE SCALE GENOMIC DNA]</scope>
    <source>
        <strain evidence="2 3">DSM 45533</strain>
    </source>
</reference>
<keyword evidence="1" id="KW-0812">Transmembrane</keyword>